<dbReference type="Pfam" id="PF06961">
    <property type="entry name" value="DUF1294"/>
    <property type="match status" value="1"/>
</dbReference>
<proteinExistence type="predicted"/>
<evidence type="ECO:0000313" key="2">
    <source>
        <dbReference type="EMBL" id="MBN8236894.1"/>
    </source>
</evidence>
<comment type="caution">
    <text evidence="2">The sequence shown here is derived from an EMBL/GenBank/DDBJ whole genome shotgun (WGS) entry which is preliminary data.</text>
</comment>
<dbReference type="InterPro" id="IPR010718">
    <property type="entry name" value="DUF1294"/>
</dbReference>
<evidence type="ECO:0000313" key="3">
    <source>
        <dbReference type="Proteomes" id="UP000663970"/>
    </source>
</evidence>
<organism evidence="2 3">
    <name type="scientific">Halobacillus kuroshimensis</name>
    <dbReference type="NCBI Taxonomy" id="302481"/>
    <lineage>
        <taxon>Bacteria</taxon>
        <taxon>Bacillati</taxon>
        <taxon>Bacillota</taxon>
        <taxon>Bacilli</taxon>
        <taxon>Bacillales</taxon>
        <taxon>Bacillaceae</taxon>
        <taxon>Halobacillus</taxon>
    </lineage>
</organism>
<sequence>MMYAGLFYLGVNIWLFILMGVDKKRAREQKWRIPEKQLWLAALLGGAFGGVLGMKVFRHKTKHKSFTVGFPLLIAAHGVLIWYLYVRFYT</sequence>
<reference evidence="2 3" key="1">
    <citation type="submission" date="2020-12" db="EMBL/GenBank/DDBJ databases">
        <title>Oil enriched cultivation method for isolating marine PHA-producing bacteria.</title>
        <authorList>
            <person name="Zheng W."/>
            <person name="Yu S."/>
            <person name="Huang Y."/>
        </authorList>
    </citation>
    <scope>NUCLEOTIDE SEQUENCE [LARGE SCALE GENOMIC DNA]</scope>
    <source>
        <strain evidence="2 3">SY-2-6</strain>
    </source>
</reference>
<dbReference type="Proteomes" id="UP000663970">
    <property type="component" value="Unassembled WGS sequence"/>
</dbReference>
<gene>
    <name evidence="2" type="ORF">JF544_16670</name>
</gene>
<dbReference type="RefSeq" id="WP_035532084.1">
    <property type="nucleotide sequence ID" value="NZ_JAEKJY010000005.1"/>
</dbReference>
<keyword evidence="3" id="KW-1185">Reference proteome</keyword>
<keyword evidence="1" id="KW-1133">Transmembrane helix</keyword>
<keyword evidence="1" id="KW-0472">Membrane</keyword>
<evidence type="ECO:0000256" key="1">
    <source>
        <dbReference type="SAM" id="Phobius"/>
    </source>
</evidence>
<feature type="transmembrane region" description="Helical" evidence="1">
    <location>
        <begin position="6"/>
        <end position="22"/>
    </location>
</feature>
<name>A0ABS3DZY4_9BACI</name>
<feature type="transmembrane region" description="Helical" evidence="1">
    <location>
        <begin position="69"/>
        <end position="86"/>
    </location>
</feature>
<dbReference type="EMBL" id="JAEKJY010000005">
    <property type="protein sequence ID" value="MBN8236894.1"/>
    <property type="molecule type" value="Genomic_DNA"/>
</dbReference>
<keyword evidence="1" id="KW-0812">Transmembrane</keyword>
<protein>
    <submittedName>
        <fullName evidence="2">DUF1294 domain-containing protein</fullName>
    </submittedName>
</protein>
<accession>A0ABS3DZY4</accession>
<feature type="transmembrane region" description="Helical" evidence="1">
    <location>
        <begin position="38"/>
        <end position="57"/>
    </location>
</feature>